<evidence type="ECO:0000256" key="1">
    <source>
        <dbReference type="SAM" id="MobiDB-lite"/>
    </source>
</evidence>
<evidence type="ECO:0000313" key="2">
    <source>
        <dbReference type="EMBL" id="CEM43397.1"/>
    </source>
</evidence>
<feature type="region of interest" description="Disordered" evidence="1">
    <location>
        <begin position="77"/>
        <end position="103"/>
    </location>
</feature>
<dbReference type="EMBL" id="CDMZ01002674">
    <property type="protein sequence ID" value="CEM43397.1"/>
    <property type="molecule type" value="Genomic_DNA"/>
</dbReference>
<accession>A0A0G4HH08</accession>
<protein>
    <submittedName>
        <fullName evidence="2">Uncharacterized protein</fullName>
    </submittedName>
</protein>
<dbReference type="AlphaFoldDB" id="A0A0G4HH08"/>
<feature type="compositionally biased region" description="Basic and acidic residues" evidence="1">
    <location>
        <begin position="84"/>
        <end position="101"/>
    </location>
</feature>
<reference evidence="2" key="1">
    <citation type="submission" date="2014-11" db="EMBL/GenBank/DDBJ databases">
        <authorList>
            <person name="Otto D Thomas"/>
            <person name="Naeem Raeece"/>
        </authorList>
    </citation>
    <scope>NUCLEOTIDE SEQUENCE</scope>
</reference>
<organism evidence="2">
    <name type="scientific">Chromera velia CCMP2878</name>
    <dbReference type="NCBI Taxonomy" id="1169474"/>
    <lineage>
        <taxon>Eukaryota</taxon>
        <taxon>Sar</taxon>
        <taxon>Alveolata</taxon>
        <taxon>Colpodellida</taxon>
        <taxon>Chromeraceae</taxon>
        <taxon>Chromera</taxon>
    </lineage>
</organism>
<sequence>MGDIVVDPKALYEKNKGAERIRGVFTTGTKVGGKGLFGQNVFIGPFPEFMPDGYEGWRKVRFDYIHKFPEWTADPVPQARFRGKNKDEEERQPWRRSHSMDYDNPQKSVALNLRNLRDRLPLRGGARFFWKGEYTGPVV</sequence>
<dbReference type="VEuPathDB" id="CryptoDB:Cvel_27502"/>
<gene>
    <name evidence="2" type="ORF">Cvel_27502</name>
</gene>
<proteinExistence type="predicted"/>
<name>A0A0G4HH08_9ALVE</name>